<dbReference type="InterPro" id="IPR013249">
    <property type="entry name" value="RNA_pol_sigma70_r4_t2"/>
</dbReference>
<comment type="similarity">
    <text evidence="1">Belongs to the sigma-70 factor family.</text>
</comment>
<dbReference type="PIRSF" id="PIRSF002939">
    <property type="entry name" value="RNA_polymerase_sigma-H_factor"/>
    <property type="match status" value="1"/>
</dbReference>
<protein>
    <recommendedName>
        <fullName evidence="2">RNA polymerase sigma factor SigS</fullName>
    </recommendedName>
</protein>
<dbReference type="InterPro" id="IPR013325">
    <property type="entry name" value="RNA_pol_sigma_r2"/>
</dbReference>
<dbReference type="AlphaFoldDB" id="A0A1M6VWL7"/>
<sequence length="214" mass="24622">MFALRQERGILEDYRKKTDEQLIVQLRAGDDKITDFIMDKYKFLVRKKARAMYLLGGENEDLIQEGMIGLFKAVRDFDESQGASFHSFAELCVSRQMSSAITAANRKKHIPLNSYVSLYERENDAETTQPPLMETLQTAAESDPEKIFFGKEYSEAFENTLRERLSPLENRVLYLHLLGTDYRTIAELIGKSPKTVDNALQRIKSKAEQLLVEE</sequence>
<dbReference type="NCBIfam" id="NF006148">
    <property type="entry name" value="PRK08295.1-5"/>
    <property type="match status" value="1"/>
</dbReference>
<dbReference type="SUPFAM" id="SSF46894">
    <property type="entry name" value="C-terminal effector domain of the bipartite response regulators"/>
    <property type="match status" value="1"/>
</dbReference>
<evidence type="ECO:0000256" key="7">
    <source>
        <dbReference type="ARBA" id="ARBA00024701"/>
    </source>
</evidence>
<dbReference type="Gene3D" id="1.10.10.10">
    <property type="entry name" value="Winged helix-like DNA-binding domain superfamily/Winged helix DNA-binding domain"/>
    <property type="match status" value="1"/>
</dbReference>
<keyword evidence="5" id="KW-0238">DNA-binding</keyword>
<dbReference type="Gene3D" id="1.20.120.1810">
    <property type="match status" value="1"/>
</dbReference>
<dbReference type="InterPro" id="IPR000943">
    <property type="entry name" value="RNA_pol_sigma70"/>
</dbReference>
<dbReference type="EMBL" id="FQZY01000098">
    <property type="protein sequence ID" value="SHK85824.1"/>
    <property type="molecule type" value="Genomic_DNA"/>
</dbReference>
<dbReference type="GO" id="GO:0003677">
    <property type="term" value="F:DNA binding"/>
    <property type="evidence" value="ECO:0007669"/>
    <property type="project" value="UniProtKB-KW"/>
</dbReference>
<keyword evidence="10" id="KW-1185">Reference proteome</keyword>
<dbReference type="InterPro" id="IPR016371">
    <property type="entry name" value="RNA_pol_sigma-H_factor"/>
</dbReference>
<dbReference type="Pfam" id="PF08281">
    <property type="entry name" value="Sigma70_r4_2"/>
    <property type="match status" value="1"/>
</dbReference>
<gene>
    <name evidence="9" type="ORF">SAMN02745243_03876</name>
</gene>
<dbReference type="InterPro" id="IPR014284">
    <property type="entry name" value="RNA_pol_sigma-70_dom"/>
</dbReference>
<dbReference type="Pfam" id="PF04542">
    <property type="entry name" value="Sigma70_r2"/>
    <property type="match status" value="1"/>
</dbReference>
<keyword evidence="6" id="KW-0804">Transcription</keyword>
<proteinExistence type="inferred from homology"/>
<dbReference type="Proteomes" id="UP000184301">
    <property type="component" value="Unassembled WGS sequence"/>
</dbReference>
<evidence type="ECO:0000256" key="1">
    <source>
        <dbReference type="ARBA" id="ARBA00007788"/>
    </source>
</evidence>
<evidence type="ECO:0000256" key="4">
    <source>
        <dbReference type="ARBA" id="ARBA00023082"/>
    </source>
</evidence>
<dbReference type="GO" id="GO:0016987">
    <property type="term" value="F:sigma factor activity"/>
    <property type="evidence" value="ECO:0007669"/>
    <property type="project" value="UniProtKB-KW"/>
</dbReference>
<accession>A0A1M6VWL7</accession>
<organism evidence="9 10">
    <name type="scientific">Hespellia stercorisuis DSM 15480</name>
    <dbReference type="NCBI Taxonomy" id="1121950"/>
    <lineage>
        <taxon>Bacteria</taxon>
        <taxon>Bacillati</taxon>
        <taxon>Bacillota</taxon>
        <taxon>Clostridia</taxon>
        <taxon>Lachnospirales</taxon>
        <taxon>Lachnospiraceae</taxon>
        <taxon>Hespellia</taxon>
    </lineage>
</organism>
<dbReference type="InterPro" id="IPR007627">
    <property type="entry name" value="RNA_pol_sigma70_r2"/>
</dbReference>
<evidence type="ECO:0000256" key="3">
    <source>
        <dbReference type="ARBA" id="ARBA00023015"/>
    </source>
</evidence>
<evidence type="ECO:0000256" key="5">
    <source>
        <dbReference type="ARBA" id="ARBA00023125"/>
    </source>
</evidence>
<evidence type="ECO:0000256" key="6">
    <source>
        <dbReference type="ARBA" id="ARBA00023163"/>
    </source>
</evidence>
<feature type="domain" description="RNA polymerase sigma-70" evidence="8">
    <location>
        <begin position="61"/>
        <end position="74"/>
    </location>
</feature>
<dbReference type="STRING" id="1121950.SAMN02745243_03876"/>
<dbReference type="InterPro" id="IPR016032">
    <property type="entry name" value="Sig_transdc_resp-reg_C-effctor"/>
</dbReference>
<comment type="function">
    <text evidence="7">Sigma factors are initiation factors that promote the attachment of RNA polymerase to specific initiation sites and are then released. Sigma-S contributes to the protection against external stress, thus playing a role in cellular fitness and survival.</text>
</comment>
<evidence type="ECO:0000313" key="10">
    <source>
        <dbReference type="Proteomes" id="UP000184301"/>
    </source>
</evidence>
<dbReference type="InterPro" id="IPR036388">
    <property type="entry name" value="WH-like_DNA-bd_sf"/>
</dbReference>
<dbReference type="PROSITE" id="PS00715">
    <property type="entry name" value="SIGMA70_1"/>
    <property type="match status" value="1"/>
</dbReference>
<reference evidence="9 10" key="1">
    <citation type="submission" date="2016-11" db="EMBL/GenBank/DDBJ databases">
        <authorList>
            <person name="Jaros S."/>
            <person name="Januszkiewicz K."/>
            <person name="Wedrychowicz H."/>
        </authorList>
    </citation>
    <scope>NUCLEOTIDE SEQUENCE [LARGE SCALE GENOMIC DNA]</scope>
    <source>
        <strain evidence="9 10">DSM 15480</strain>
    </source>
</reference>
<evidence type="ECO:0000313" key="9">
    <source>
        <dbReference type="EMBL" id="SHK85824.1"/>
    </source>
</evidence>
<evidence type="ECO:0000259" key="8">
    <source>
        <dbReference type="PROSITE" id="PS00715"/>
    </source>
</evidence>
<dbReference type="NCBIfam" id="TIGR02937">
    <property type="entry name" value="sigma70-ECF"/>
    <property type="match status" value="1"/>
</dbReference>
<dbReference type="PANTHER" id="PTHR30385:SF1">
    <property type="entry name" value="RNA POLYMERASE SIGMA-H FACTOR"/>
    <property type="match status" value="1"/>
</dbReference>
<keyword evidence="3" id="KW-0805">Transcription regulation</keyword>
<dbReference type="PANTHER" id="PTHR30385">
    <property type="entry name" value="SIGMA FACTOR F FLAGELLAR"/>
    <property type="match status" value="1"/>
</dbReference>
<name>A0A1M6VWL7_9FIRM</name>
<dbReference type="GO" id="GO:0006352">
    <property type="term" value="P:DNA-templated transcription initiation"/>
    <property type="evidence" value="ECO:0007669"/>
    <property type="project" value="InterPro"/>
</dbReference>
<evidence type="ECO:0000256" key="2">
    <source>
        <dbReference type="ARBA" id="ARBA00021245"/>
    </source>
</evidence>
<dbReference type="PRINTS" id="PR00046">
    <property type="entry name" value="SIGMA70FCT"/>
</dbReference>
<dbReference type="SUPFAM" id="SSF88946">
    <property type="entry name" value="Sigma2 domain of RNA polymerase sigma factors"/>
    <property type="match status" value="1"/>
</dbReference>
<keyword evidence="4" id="KW-0731">Sigma factor</keyword>